<evidence type="ECO:0000259" key="9">
    <source>
        <dbReference type="PROSITE" id="PS51384"/>
    </source>
</evidence>
<evidence type="ECO:0000313" key="11">
    <source>
        <dbReference type="Proteomes" id="UP000545493"/>
    </source>
</evidence>
<dbReference type="Proteomes" id="UP000545493">
    <property type="component" value="Unassembled WGS sequence"/>
</dbReference>
<dbReference type="InterPro" id="IPR001041">
    <property type="entry name" value="2Fe-2S_ferredoxin-type"/>
</dbReference>
<dbReference type="InterPro" id="IPR017938">
    <property type="entry name" value="Riboflavin_synthase-like_b-brl"/>
</dbReference>
<dbReference type="GO" id="GO:0046872">
    <property type="term" value="F:metal ion binding"/>
    <property type="evidence" value="ECO:0007669"/>
    <property type="project" value="UniProtKB-KW"/>
</dbReference>
<dbReference type="EMBL" id="JAAOYM010000001">
    <property type="protein sequence ID" value="NIJ12940.1"/>
    <property type="molecule type" value="Genomic_DNA"/>
</dbReference>
<keyword evidence="6" id="KW-0408">Iron</keyword>
<dbReference type="InterPro" id="IPR050415">
    <property type="entry name" value="MRET"/>
</dbReference>
<dbReference type="GO" id="GO:0051537">
    <property type="term" value="F:2 iron, 2 sulfur cluster binding"/>
    <property type="evidence" value="ECO:0007669"/>
    <property type="project" value="UniProtKB-KW"/>
</dbReference>
<dbReference type="RefSeq" id="WP_208415705.1">
    <property type="nucleotide sequence ID" value="NZ_JAAOYM010000001.1"/>
</dbReference>
<evidence type="ECO:0000256" key="1">
    <source>
        <dbReference type="ARBA" id="ARBA00001974"/>
    </source>
</evidence>
<dbReference type="SUPFAM" id="SSF52343">
    <property type="entry name" value="Ferredoxin reductase-like, C-terminal NADP-linked domain"/>
    <property type="match status" value="1"/>
</dbReference>
<evidence type="ECO:0000256" key="4">
    <source>
        <dbReference type="ARBA" id="ARBA00022723"/>
    </source>
</evidence>
<dbReference type="PROSITE" id="PS51384">
    <property type="entry name" value="FAD_FR"/>
    <property type="match status" value="1"/>
</dbReference>
<dbReference type="PRINTS" id="PR00409">
    <property type="entry name" value="PHDIOXRDTASE"/>
</dbReference>
<dbReference type="AlphaFoldDB" id="A0A7X5ZS29"/>
<evidence type="ECO:0000256" key="7">
    <source>
        <dbReference type="ARBA" id="ARBA00023014"/>
    </source>
</evidence>
<evidence type="ECO:0000256" key="2">
    <source>
        <dbReference type="ARBA" id="ARBA00022630"/>
    </source>
</evidence>
<sequence>MNERDGRTDEGLLLRVAGAEHVAADIRMLRLRRADGGGLPPFVPGSHVVVDCGDRRNAYSLTGDGIEPEEYTISVLRCPGGDGGSVFLHGIEVGDVLRVSGPRSAFPPAASAHHHLLVAGGIGITPMLSHVRAARQWGRSFRLYYAHRPGAGAHVAELRRLCGDRLREYTGRADLTRAVRAELRASPLGTHLYACGPGEMLDDVRAGAAEAGWLADRVHVERFSAAELDPGAPFTVTLARSGTRVSVPSGVSLLEALEKAGTPVPNMCRQGVCGECRVSVVRGRPLHRDLYLSEAERAAADTVMCCVSRCLDQELELDL</sequence>
<dbReference type="Pfam" id="PF00111">
    <property type="entry name" value="Fer2"/>
    <property type="match status" value="1"/>
</dbReference>
<accession>A0A7X5ZS29</accession>
<dbReference type="Gene3D" id="2.40.30.10">
    <property type="entry name" value="Translation factors"/>
    <property type="match status" value="1"/>
</dbReference>
<dbReference type="PROSITE" id="PS51085">
    <property type="entry name" value="2FE2S_FER_2"/>
    <property type="match status" value="1"/>
</dbReference>
<dbReference type="InterPro" id="IPR054582">
    <property type="entry name" value="DmmA-like_N"/>
</dbReference>
<dbReference type="GO" id="GO:0016491">
    <property type="term" value="F:oxidoreductase activity"/>
    <property type="evidence" value="ECO:0007669"/>
    <property type="project" value="UniProtKB-KW"/>
</dbReference>
<dbReference type="CDD" id="cd06185">
    <property type="entry name" value="PDR_like"/>
    <property type="match status" value="1"/>
</dbReference>
<protein>
    <submittedName>
        <fullName evidence="10">Ferredoxin-NADP reductase</fullName>
    </submittedName>
</protein>
<keyword evidence="7" id="KW-0411">Iron-sulfur</keyword>
<keyword evidence="5" id="KW-0560">Oxidoreductase</keyword>
<feature type="domain" description="2Fe-2S ferredoxin-type" evidence="8">
    <location>
        <begin position="234"/>
        <end position="319"/>
    </location>
</feature>
<comment type="caution">
    <text evidence="10">The sequence shown here is derived from an EMBL/GenBank/DDBJ whole genome shotgun (WGS) entry which is preliminary data.</text>
</comment>
<feature type="domain" description="FAD-binding FR-type" evidence="9">
    <location>
        <begin position="9"/>
        <end position="109"/>
    </location>
</feature>
<evidence type="ECO:0000256" key="3">
    <source>
        <dbReference type="ARBA" id="ARBA00022714"/>
    </source>
</evidence>
<evidence type="ECO:0000256" key="5">
    <source>
        <dbReference type="ARBA" id="ARBA00023002"/>
    </source>
</evidence>
<organism evidence="10 11">
    <name type="scientific">Saccharomonospora amisosensis</name>
    <dbReference type="NCBI Taxonomy" id="1128677"/>
    <lineage>
        <taxon>Bacteria</taxon>
        <taxon>Bacillati</taxon>
        <taxon>Actinomycetota</taxon>
        <taxon>Actinomycetes</taxon>
        <taxon>Pseudonocardiales</taxon>
        <taxon>Pseudonocardiaceae</taxon>
        <taxon>Saccharomonospora</taxon>
    </lineage>
</organism>
<evidence type="ECO:0000256" key="6">
    <source>
        <dbReference type="ARBA" id="ARBA00023004"/>
    </source>
</evidence>
<evidence type="ECO:0000313" key="10">
    <source>
        <dbReference type="EMBL" id="NIJ12940.1"/>
    </source>
</evidence>
<reference evidence="10 11" key="1">
    <citation type="submission" date="2020-03" db="EMBL/GenBank/DDBJ databases">
        <title>Sequencing the genomes of 1000 actinobacteria strains.</title>
        <authorList>
            <person name="Klenk H.-P."/>
        </authorList>
    </citation>
    <scope>NUCLEOTIDE SEQUENCE [LARGE SCALE GENOMIC DNA]</scope>
    <source>
        <strain evidence="10 11">DSM 45685</strain>
    </source>
</reference>
<gene>
    <name evidence="10" type="ORF">FHU38_003284</name>
</gene>
<dbReference type="InterPro" id="IPR017927">
    <property type="entry name" value="FAD-bd_FR_type"/>
</dbReference>
<dbReference type="SUPFAM" id="SSF54292">
    <property type="entry name" value="2Fe-2S ferredoxin-like"/>
    <property type="match status" value="1"/>
</dbReference>
<dbReference type="PANTHER" id="PTHR47354">
    <property type="entry name" value="NADH OXIDOREDUCTASE HCR"/>
    <property type="match status" value="1"/>
</dbReference>
<dbReference type="Pfam" id="PF22290">
    <property type="entry name" value="DmmA-like_N"/>
    <property type="match status" value="1"/>
</dbReference>
<keyword evidence="11" id="KW-1185">Reference proteome</keyword>
<dbReference type="PANTHER" id="PTHR47354:SF1">
    <property type="entry name" value="CARNITINE MONOOXYGENASE REDUCTASE SUBUNIT"/>
    <property type="match status" value="1"/>
</dbReference>
<dbReference type="Gene3D" id="3.40.50.80">
    <property type="entry name" value="Nucleotide-binding domain of ferredoxin-NADP reductase (FNR) module"/>
    <property type="match status" value="1"/>
</dbReference>
<dbReference type="InterPro" id="IPR012675">
    <property type="entry name" value="Beta-grasp_dom_sf"/>
</dbReference>
<keyword evidence="2" id="KW-0285">Flavoprotein</keyword>
<dbReference type="InterPro" id="IPR036010">
    <property type="entry name" value="2Fe-2S_ferredoxin-like_sf"/>
</dbReference>
<comment type="cofactor">
    <cofactor evidence="1">
        <name>FAD</name>
        <dbReference type="ChEBI" id="CHEBI:57692"/>
    </cofactor>
</comment>
<evidence type="ECO:0000259" key="8">
    <source>
        <dbReference type="PROSITE" id="PS51085"/>
    </source>
</evidence>
<dbReference type="InterPro" id="IPR039261">
    <property type="entry name" value="FNR_nucleotide-bd"/>
</dbReference>
<proteinExistence type="predicted"/>
<name>A0A7X5ZS29_9PSEU</name>
<dbReference type="SUPFAM" id="SSF63380">
    <property type="entry name" value="Riboflavin synthase domain-like"/>
    <property type="match status" value="1"/>
</dbReference>
<dbReference type="CDD" id="cd00207">
    <property type="entry name" value="fer2"/>
    <property type="match status" value="1"/>
</dbReference>
<keyword evidence="4" id="KW-0479">Metal-binding</keyword>
<keyword evidence="3" id="KW-0001">2Fe-2S</keyword>
<dbReference type="Gene3D" id="3.10.20.30">
    <property type="match status" value="1"/>
</dbReference>